<evidence type="ECO:0000256" key="4">
    <source>
        <dbReference type="SAM" id="SignalP"/>
    </source>
</evidence>
<accession>A0A286GY56</accession>
<evidence type="ECO:0000256" key="1">
    <source>
        <dbReference type="ARBA" id="ARBA00012528"/>
    </source>
</evidence>
<evidence type="ECO:0000313" key="6">
    <source>
        <dbReference type="EMBL" id="SOE00465.1"/>
    </source>
</evidence>
<dbReference type="Proteomes" id="UP000219621">
    <property type="component" value="Unassembled WGS sequence"/>
</dbReference>
<proteinExistence type="predicted"/>
<dbReference type="FunFam" id="3.30.70.270:FF:000001">
    <property type="entry name" value="Diguanylate cyclase domain protein"/>
    <property type="match status" value="1"/>
</dbReference>
<dbReference type="RefSeq" id="WP_097281220.1">
    <property type="nucleotide sequence ID" value="NZ_OCNJ01000012.1"/>
</dbReference>
<dbReference type="AlphaFoldDB" id="A0A286GY56"/>
<dbReference type="InterPro" id="IPR015168">
    <property type="entry name" value="SsuA/THI5"/>
</dbReference>
<keyword evidence="7" id="KW-1185">Reference proteome</keyword>
<keyword evidence="4" id="KW-0732">Signal</keyword>
<dbReference type="Gene3D" id="3.30.70.270">
    <property type="match status" value="1"/>
</dbReference>
<feature type="transmembrane region" description="Helical" evidence="3">
    <location>
        <begin position="339"/>
        <end position="359"/>
    </location>
</feature>
<dbReference type="GO" id="GO:0005886">
    <property type="term" value="C:plasma membrane"/>
    <property type="evidence" value="ECO:0007669"/>
    <property type="project" value="TreeGrafter"/>
</dbReference>
<dbReference type="GO" id="GO:1902201">
    <property type="term" value="P:negative regulation of bacterial-type flagellum-dependent cell motility"/>
    <property type="evidence" value="ECO:0007669"/>
    <property type="project" value="TreeGrafter"/>
</dbReference>
<evidence type="ECO:0000313" key="7">
    <source>
        <dbReference type="Proteomes" id="UP000219621"/>
    </source>
</evidence>
<feature type="domain" description="GGDEF" evidence="5">
    <location>
        <begin position="416"/>
        <end position="550"/>
    </location>
</feature>
<organism evidence="6 7">
    <name type="scientific">Caenispirillum bisanense</name>
    <dbReference type="NCBI Taxonomy" id="414052"/>
    <lineage>
        <taxon>Bacteria</taxon>
        <taxon>Pseudomonadati</taxon>
        <taxon>Pseudomonadota</taxon>
        <taxon>Alphaproteobacteria</taxon>
        <taxon>Rhodospirillales</taxon>
        <taxon>Novispirillaceae</taxon>
        <taxon>Caenispirillum</taxon>
    </lineage>
</organism>
<dbReference type="EC" id="2.7.7.65" evidence="1"/>
<evidence type="ECO:0000256" key="2">
    <source>
        <dbReference type="ARBA" id="ARBA00034247"/>
    </source>
</evidence>
<dbReference type="OrthoDB" id="7431968at2"/>
<name>A0A286GY56_9PROT</name>
<dbReference type="Pfam" id="PF09084">
    <property type="entry name" value="NMT1"/>
    <property type="match status" value="1"/>
</dbReference>
<evidence type="ECO:0000256" key="3">
    <source>
        <dbReference type="SAM" id="Phobius"/>
    </source>
</evidence>
<dbReference type="SMART" id="SM00267">
    <property type="entry name" value="GGDEF"/>
    <property type="match status" value="1"/>
</dbReference>
<keyword evidence="3" id="KW-1133">Transmembrane helix</keyword>
<protein>
    <recommendedName>
        <fullName evidence="1">diguanylate cyclase</fullName>
        <ecNumber evidence="1">2.7.7.65</ecNumber>
    </recommendedName>
</protein>
<dbReference type="InterPro" id="IPR029787">
    <property type="entry name" value="Nucleotide_cyclase"/>
</dbReference>
<dbReference type="PROSITE" id="PS50887">
    <property type="entry name" value="GGDEF"/>
    <property type="match status" value="1"/>
</dbReference>
<comment type="catalytic activity">
    <reaction evidence="2">
        <text>2 GTP = 3',3'-c-di-GMP + 2 diphosphate</text>
        <dbReference type="Rhea" id="RHEA:24898"/>
        <dbReference type="ChEBI" id="CHEBI:33019"/>
        <dbReference type="ChEBI" id="CHEBI:37565"/>
        <dbReference type="ChEBI" id="CHEBI:58805"/>
        <dbReference type="EC" id="2.7.7.65"/>
    </reaction>
</comment>
<dbReference type="PANTHER" id="PTHR45138:SF9">
    <property type="entry name" value="DIGUANYLATE CYCLASE DGCM-RELATED"/>
    <property type="match status" value="1"/>
</dbReference>
<feature type="signal peptide" evidence="4">
    <location>
        <begin position="1"/>
        <end position="29"/>
    </location>
</feature>
<dbReference type="PANTHER" id="PTHR45138">
    <property type="entry name" value="REGULATORY COMPONENTS OF SENSORY TRANSDUCTION SYSTEM"/>
    <property type="match status" value="1"/>
</dbReference>
<dbReference type="Gene3D" id="3.40.190.10">
    <property type="entry name" value="Periplasmic binding protein-like II"/>
    <property type="match status" value="2"/>
</dbReference>
<evidence type="ECO:0000259" key="5">
    <source>
        <dbReference type="PROSITE" id="PS50887"/>
    </source>
</evidence>
<sequence>MAQRRVRVREAWCAGAAAVLLLALLTAFAAPLATAATPAQGDRPLRSVTLQLKWTHQFQFAGFYAAVAKGFFREAGFHVELREGGPAVDPAVAVAEGRADFGVGTASLLLDLAAGRPVVAVAPIFQHSPFVIVALRRPGLDDIPDLRGRTIMAEEHSAELDAYLALADITVDRVPHTGDVRDLEAGVVDGATAYTTTELYDLVRYGIPYQVFNPREMGIDFYGDTLFTSRQLARDAPETVRAFRDAALKGWRYALAHPNEIIDLVATRYAPGMERRKLEFEAEEIRRLMIAEVVDVGYMHADRWRAIADTFAAAGLVPPDLPLDGFLFDPTVPEPDLRWFYGGLTAAAALVLAAFLVTWRFHALNRALRHEIALRRRAEAELTRQAITDPLTGLYNRRHFDQEAGLAVRRARRAQEPLAVLFLDLDHFKQVNDGHGHAVGDRALQAFADLCATTLRDIDILGRYGGEELAIVLPGATAESARQVGERLRELMATLSVQADDGTPVRLTLSGGVAALDAGDDSIDAVLGRADAALYDAKSLGRDRIVVAPPPRRISA</sequence>
<reference evidence="6 7" key="1">
    <citation type="submission" date="2017-09" db="EMBL/GenBank/DDBJ databases">
        <authorList>
            <person name="Ehlers B."/>
            <person name="Leendertz F.H."/>
        </authorList>
    </citation>
    <scope>NUCLEOTIDE SEQUENCE [LARGE SCALE GENOMIC DNA]</scope>
    <source>
        <strain evidence="6 7">USBA 140</strain>
    </source>
</reference>
<dbReference type="CDD" id="cd01949">
    <property type="entry name" value="GGDEF"/>
    <property type="match status" value="1"/>
</dbReference>
<dbReference type="EMBL" id="OCNJ01000012">
    <property type="protein sequence ID" value="SOE00465.1"/>
    <property type="molecule type" value="Genomic_DNA"/>
</dbReference>
<dbReference type="InterPro" id="IPR050469">
    <property type="entry name" value="Diguanylate_Cyclase"/>
</dbReference>
<gene>
    <name evidence="6" type="ORF">SAMN05421508_112108</name>
</gene>
<dbReference type="SUPFAM" id="SSF55073">
    <property type="entry name" value="Nucleotide cyclase"/>
    <property type="match status" value="1"/>
</dbReference>
<dbReference type="InterPro" id="IPR043128">
    <property type="entry name" value="Rev_trsase/Diguanyl_cyclase"/>
</dbReference>
<dbReference type="SUPFAM" id="SSF53850">
    <property type="entry name" value="Periplasmic binding protein-like II"/>
    <property type="match status" value="1"/>
</dbReference>
<dbReference type="InterPro" id="IPR000160">
    <property type="entry name" value="GGDEF_dom"/>
</dbReference>
<keyword evidence="3" id="KW-0812">Transmembrane</keyword>
<dbReference type="NCBIfam" id="TIGR00254">
    <property type="entry name" value="GGDEF"/>
    <property type="match status" value="1"/>
</dbReference>
<feature type="chain" id="PRO_5012154200" description="diguanylate cyclase" evidence="4">
    <location>
        <begin position="30"/>
        <end position="556"/>
    </location>
</feature>
<dbReference type="GO" id="GO:0052621">
    <property type="term" value="F:diguanylate cyclase activity"/>
    <property type="evidence" value="ECO:0007669"/>
    <property type="project" value="UniProtKB-EC"/>
</dbReference>
<keyword evidence="3" id="KW-0472">Membrane</keyword>
<dbReference type="GO" id="GO:0043709">
    <property type="term" value="P:cell adhesion involved in single-species biofilm formation"/>
    <property type="evidence" value="ECO:0007669"/>
    <property type="project" value="TreeGrafter"/>
</dbReference>
<dbReference type="Pfam" id="PF00990">
    <property type="entry name" value="GGDEF"/>
    <property type="match status" value="1"/>
</dbReference>